<dbReference type="AlphaFoldDB" id="A0A1V8TUY2"/>
<evidence type="ECO:0000313" key="1">
    <source>
        <dbReference type="EMBL" id="OQO15124.1"/>
    </source>
</evidence>
<gene>
    <name evidence="1" type="ORF">B0A48_00506</name>
</gene>
<accession>A0A1V8TUY2</accession>
<sequence>MSLKLNLTTVSVDTEHEHSLTLRGARVVGDGSFQTLSTSKDKSGRRWRREHLTAPHSASLYNPIANGDDFPQQARIVTPIQHVGMYRQQLTMFALDIELSLGTYQRTKLLDVYSQ</sequence>
<keyword evidence="2" id="KW-1185">Reference proteome</keyword>
<reference evidence="2" key="1">
    <citation type="submission" date="2017-03" db="EMBL/GenBank/DDBJ databases">
        <title>Genomes of endolithic fungi from Antarctica.</title>
        <authorList>
            <person name="Coleine C."/>
            <person name="Masonjones S."/>
            <person name="Stajich J.E."/>
        </authorList>
    </citation>
    <scope>NUCLEOTIDE SEQUENCE [LARGE SCALE GENOMIC DNA]</scope>
    <source>
        <strain evidence="2">CCFEE 5527</strain>
    </source>
</reference>
<protein>
    <submittedName>
        <fullName evidence="1">Uncharacterized protein</fullName>
    </submittedName>
</protein>
<comment type="caution">
    <text evidence="1">The sequence shown here is derived from an EMBL/GenBank/DDBJ whole genome shotgun (WGS) entry which is preliminary data.</text>
</comment>
<dbReference type="InParanoid" id="A0A1V8TUY2"/>
<dbReference type="EMBL" id="NAJO01000001">
    <property type="protein sequence ID" value="OQO15124.1"/>
    <property type="molecule type" value="Genomic_DNA"/>
</dbReference>
<name>A0A1V8TUY2_9PEZI</name>
<proteinExistence type="predicted"/>
<organism evidence="1 2">
    <name type="scientific">Cryoendolithus antarcticus</name>
    <dbReference type="NCBI Taxonomy" id="1507870"/>
    <lineage>
        <taxon>Eukaryota</taxon>
        <taxon>Fungi</taxon>
        <taxon>Dikarya</taxon>
        <taxon>Ascomycota</taxon>
        <taxon>Pezizomycotina</taxon>
        <taxon>Dothideomycetes</taxon>
        <taxon>Dothideomycetidae</taxon>
        <taxon>Cladosporiales</taxon>
        <taxon>Cladosporiaceae</taxon>
        <taxon>Cryoendolithus</taxon>
    </lineage>
</organism>
<evidence type="ECO:0000313" key="2">
    <source>
        <dbReference type="Proteomes" id="UP000192596"/>
    </source>
</evidence>
<dbReference type="Proteomes" id="UP000192596">
    <property type="component" value="Unassembled WGS sequence"/>
</dbReference>